<feature type="compositionally biased region" description="Basic and acidic residues" evidence="1">
    <location>
        <begin position="950"/>
        <end position="967"/>
    </location>
</feature>
<accession>A0A9P8IFD7</accession>
<gene>
    <name evidence="2" type="ORF">GP486_007511</name>
</gene>
<feature type="compositionally biased region" description="Basic and acidic residues" evidence="1">
    <location>
        <begin position="519"/>
        <end position="556"/>
    </location>
</feature>
<feature type="region of interest" description="Disordered" evidence="1">
    <location>
        <begin position="509"/>
        <end position="831"/>
    </location>
</feature>
<sequence>MSNYPPTPSFGLNFSFAPVPSSSGARPSMSGGSRHSTGSVQRKPPAPPPITNSTQMANTYHRDANVPGYNMASTYRAPPAAPSYGQVTGGPIPPPFSTMRTHQELLGQITPLTTGSGSDSGYALPPPKHRLAQAENAGGTANTDHLMVQPDKEEGELSDRDVERKSSPGQEVAIAVPQPTRSGTIDGNQATDAGSIWNQKGQKGKSLVARDTKKNINLNKAPTSSARVPSGPRAYDGHPSNRHVNPPKGNAYSPLENWRHDQYIPERRDTAQNYPQQSISPLSNVRERKKAMVYTPSTFSHSHIAFHQGHDSEQATPSPGRCSPTAGKPYLEIRKLAKNALLNLIPLKVEYKDFINEGINEEVVKSLYEELRLRVPAATAAQQTEESPPKQVPSPQTPQLPEPIKSPGPPGHGRITTHSEGLTVPHAIHVTQTPITSDTSSQHHASIENSGARGPADKGIPPTPPAGKASSVSVTTETGTQSVNGTSVEPKLSRAELIKQRFAERENKKAKIITPVGDGKTHSSSDSVPDREKDLAAEKEKKVKNELIKQRMEMLKKSTSLKSSGPPPTDAEKDTSQSHISINGSAPPQETQLIKQQDPTSTVATNVPFTGIPGLFMTYSSAPGNDASSNSIQDPAPPPQTQGPNRRKRPVAADFEDTPTPTAGSFKRPFGRSRVDRPLVIEVSDDDSANGDDDTDMDIDDDDGPDSDRQQKPTQPSQGRSAIRDYPPLSDFSNKRKPGVWGSAPVSAMSTPPLSKDSPFSYPNGRGKSSAQEDLKRKYEQIELMQRKIAELEQKKSKPVSSRGQTPGTPGRSAHSTKKDQNPKVPEKSDAQLLQAATAAAAVTAAEIDRLIEDANRQVDADKLKLAESDAVDLERTKQDEKAEADSAFQKQLRLAEIESGIPLIDAEVEKSRNRLEELRAETAKWEAAIREGLEGKRKLMEEMEQLKIKESRATDEAEIQVEKNEVVEGGESPQQD</sequence>
<dbReference type="Proteomes" id="UP000750711">
    <property type="component" value="Unassembled WGS sequence"/>
</dbReference>
<feature type="compositionally biased region" description="Polar residues" evidence="1">
    <location>
        <begin position="470"/>
        <end position="487"/>
    </location>
</feature>
<feature type="non-terminal residue" evidence="2">
    <location>
        <position position="977"/>
    </location>
</feature>
<feature type="compositionally biased region" description="Basic and acidic residues" evidence="1">
    <location>
        <begin position="771"/>
        <end position="796"/>
    </location>
</feature>
<feature type="compositionally biased region" description="Basic and acidic residues" evidence="1">
    <location>
        <begin position="150"/>
        <end position="166"/>
    </location>
</feature>
<feature type="compositionally biased region" description="Pro residues" evidence="1">
    <location>
        <begin position="390"/>
        <end position="410"/>
    </location>
</feature>
<feature type="compositionally biased region" description="Polar residues" evidence="1">
    <location>
        <begin position="179"/>
        <end position="201"/>
    </location>
</feature>
<feature type="compositionally biased region" description="Polar residues" evidence="1">
    <location>
        <begin position="435"/>
        <end position="449"/>
    </location>
</feature>
<protein>
    <submittedName>
        <fullName evidence="2">Uncharacterized protein</fullName>
    </submittedName>
</protein>
<feature type="compositionally biased region" description="Polar residues" evidence="1">
    <location>
        <begin position="110"/>
        <end position="119"/>
    </location>
</feature>
<feature type="compositionally biased region" description="Polar residues" evidence="1">
    <location>
        <begin position="577"/>
        <end position="608"/>
    </location>
</feature>
<feature type="compositionally biased region" description="Basic and acidic residues" evidence="1">
    <location>
        <begin position="817"/>
        <end position="830"/>
    </location>
</feature>
<name>A0A9P8IFD7_9PEZI</name>
<feature type="region of interest" description="Disordered" evidence="1">
    <location>
        <begin position="950"/>
        <end position="977"/>
    </location>
</feature>
<comment type="caution">
    <text evidence="2">The sequence shown here is derived from an EMBL/GenBank/DDBJ whole genome shotgun (WGS) entry which is preliminary data.</text>
</comment>
<dbReference type="AlphaFoldDB" id="A0A9P8IFD7"/>
<proteinExistence type="predicted"/>
<feature type="compositionally biased region" description="Polar residues" evidence="1">
    <location>
        <begin position="215"/>
        <end position="227"/>
    </location>
</feature>
<feature type="compositionally biased region" description="Acidic residues" evidence="1">
    <location>
        <begin position="683"/>
        <end position="705"/>
    </location>
</feature>
<organism evidence="2 3">
    <name type="scientific">Trichoglossum hirsutum</name>
    <dbReference type="NCBI Taxonomy" id="265104"/>
    <lineage>
        <taxon>Eukaryota</taxon>
        <taxon>Fungi</taxon>
        <taxon>Dikarya</taxon>
        <taxon>Ascomycota</taxon>
        <taxon>Pezizomycotina</taxon>
        <taxon>Geoglossomycetes</taxon>
        <taxon>Geoglossales</taxon>
        <taxon>Geoglossaceae</taxon>
        <taxon>Trichoglossum</taxon>
    </lineage>
</organism>
<feature type="region of interest" description="Disordered" evidence="1">
    <location>
        <begin position="435"/>
        <end position="491"/>
    </location>
</feature>
<feature type="compositionally biased region" description="Polar residues" evidence="1">
    <location>
        <begin position="618"/>
        <end position="633"/>
    </location>
</feature>
<reference evidence="2" key="1">
    <citation type="submission" date="2021-03" db="EMBL/GenBank/DDBJ databases">
        <title>Comparative genomics and phylogenomic investigation of the class Geoglossomycetes provide insights into ecological specialization and systematics.</title>
        <authorList>
            <person name="Melie T."/>
            <person name="Pirro S."/>
            <person name="Miller A.N."/>
            <person name="Quandt A."/>
        </authorList>
    </citation>
    <scope>NUCLEOTIDE SEQUENCE</scope>
    <source>
        <strain evidence="2">CAQ_001_2017</strain>
    </source>
</reference>
<feature type="compositionally biased region" description="Polar residues" evidence="1">
    <location>
        <begin position="799"/>
        <end position="808"/>
    </location>
</feature>
<evidence type="ECO:0000256" key="1">
    <source>
        <dbReference type="SAM" id="MobiDB-lite"/>
    </source>
</evidence>
<feature type="region of interest" description="Disordered" evidence="1">
    <location>
        <begin position="1"/>
        <end position="254"/>
    </location>
</feature>
<feature type="region of interest" description="Disordered" evidence="1">
    <location>
        <begin position="378"/>
        <end position="418"/>
    </location>
</feature>
<dbReference type="EMBL" id="JAGHQM010002163">
    <property type="protein sequence ID" value="KAH0551153.1"/>
    <property type="molecule type" value="Genomic_DNA"/>
</dbReference>
<feature type="compositionally biased region" description="Polar residues" evidence="1">
    <location>
        <begin position="20"/>
        <end position="40"/>
    </location>
</feature>
<evidence type="ECO:0000313" key="2">
    <source>
        <dbReference type="EMBL" id="KAH0551153.1"/>
    </source>
</evidence>
<evidence type="ECO:0000313" key="3">
    <source>
        <dbReference type="Proteomes" id="UP000750711"/>
    </source>
</evidence>
<keyword evidence="3" id="KW-1185">Reference proteome</keyword>